<dbReference type="GO" id="GO:0005762">
    <property type="term" value="C:mitochondrial large ribosomal subunit"/>
    <property type="evidence" value="ECO:0007669"/>
    <property type="project" value="TreeGrafter"/>
</dbReference>
<dbReference type="GeneID" id="36287071"/>
<gene>
    <name evidence="9" type="ORF">VC83_03998</name>
</gene>
<comment type="similarity">
    <text evidence="2">Belongs to the bacterial ribosomal protein bL32 family.</text>
</comment>
<dbReference type="InterPro" id="IPR011332">
    <property type="entry name" value="Ribosomal_zn-bd"/>
</dbReference>
<name>A0A177ACK9_9PEZI</name>
<keyword evidence="3" id="KW-0809">Transit peptide</keyword>
<evidence type="ECO:0000256" key="4">
    <source>
        <dbReference type="ARBA" id="ARBA00022980"/>
    </source>
</evidence>
<dbReference type="GO" id="GO:0003735">
    <property type="term" value="F:structural constituent of ribosome"/>
    <property type="evidence" value="ECO:0007669"/>
    <property type="project" value="InterPro"/>
</dbReference>
<keyword evidence="8" id="KW-0732">Signal</keyword>
<dbReference type="OrthoDB" id="2014905at2759"/>
<evidence type="ECO:0000256" key="7">
    <source>
        <dbReference type="ARBA" id="ARBA00039935"/>
    </source>
</evidence>
<dbReference type="PANTHER" id="PTHR21026:SF2">
    <property type="entry name" value="LARGE RIBOSOMAL SUBUNIT PROTEIN BL32M"/>
    <property type="match status" value="1"/>
</dbReference>
<evidence type="ECO:0000256" key="2">
    <source>
        <dbReference type="ARBA" id="ARBA00008560"/>
    </source>
</evidence>
<dbReference type="Proteomes" id="UP000077154">
    <property type="component" value="Unassembled WGS sequence"/>
</dbReference>
<evidence type="ECO:0000256" key="6">
    <source>
        <dbReference type="ARBA" id="ARBA00023274"/>
    </source>
</evidence>
<dbReference type="PANTHER" id="PTHR21026">
    <property type="entry name" value="39S RIBOSOMAL PROTEIN L32, MITOCHONDRIAL"/>
    <property type="match status" value="1"/>
</dbReference>
<keyword evidence="5" id="KW-0496">Mitochondrion</keyword>
<keyword evidence="4" id="KW-0689">Ribosomal protein</keyword>
<dbReference type="EMBL" id="KV441393">
    <property type="protein sequence ID" value="OAF59849.2"/>
    <property type="molecule type" value="Genomic_DNA"/>
</dbReference>
<sequence>MAAVQSTSSILSFLLPRLSAPAASAASRSTTLFSRYASTPILPTIAFAIPASIRLNVPSLLGDIWESVLRAVPKKKTSHMKKRSRFMAGKGLKDVTEINKCSACGHVKRAHLLCPYCVKGTLNDIYNSGGWNNADISYTEIQDMFKATMKKASGTTGTTKSE</sequence>
<dbReference type="RefSeq" id="XP_024325132.1">
    <property type="nucleotide sequence ID" value="XM_024467635.1"/>
</dbReference>
<evidence type="ECO:0000313" key="9">
    <source>
        <dbReference type="EMBL" id="OAF59849.2"/>
    </source>
</evidence>
<dbReference type="InterPro" id="IPR002677">
    <property type="entry name" value="Ribosomal_bL32"/>
</dbReference>
<dbReference type="NCBIfam" id="TIGR01031">
    <property type="entry name" value="rpmF_bact"/>
    <property type="match status" value="1"/>
</dbReference>
<evidence type="ECO:0000256" key="8">
    <source>
        <dbReference type="SAM" id="SignalP"/>
    </source>
</evidence>
<dbReference type="GO" id="GO:0006412">
    <property type="term" value="P:translation"/>
    <property type="evidence" value="ECO:0007669"/>
    <property type="project" value="InterPro"/>
</dbReference>
<evidence type="ECO:0000256" key="1">
    <source>
        <dbReference type="ARBA" id="ARBA00004173"/>
    </source>
</evidence>
<dbReference type="Pfam" id="PF01783">
    <property type="entry name" value="Ribosomal_L32p"/>
    <property type="match status" value="1"/>
</dbReference>
<proteinExistence type="inferred from homology"/>
<keyword evidence="6" id="KW-0687">Ribonucleoprotein</keyword>
<protein>
    <recommendedName>
        <fullName evidence="7">Large ribosomal subunit protein bL32m</fullName>
    </recommendedName>
</protein>
<reference evidence="9" key="1">
    <citation type="submission" date="2016-03" db="EMBL/GenBank/DDBJ databases">
        <title>Updated assembly of Pseudogymnoascus destructans, the fungus causing white-nose syndrome of bats.</title>
        <authorList>
            <person name="Palmer J.M."/>
            <person name="Drees K.P."/>
            <person name="Foster J.T."/>
            <person name="Lindner D.L."/>
        </authorList>
    </citation>
    <scope>NUCLEOTIDE SEQUENCE [LARGE SCALE GENOMIC DNA]</scope>
    <source>
        <strain evidence="9">20631-21</strain>
    </source>
</reference>
<dbReference type="SUPFAM" id="SSF57829">
    <property type="entry name" value="Zn-binding ribosomal proteins"/>
    <property type="match status" value="1"/>
</dbReference>
<feature type="chain" id="PRO_5015118790" description="Large ribosomal subunit protein bL32m" evidence="8">
    <location>
        <begin position="26"/>
        <end position="162"/>
    </location>
</feature>
<evidence type="ECO:0000256" key="3">
    <source>
        <dbReference type="ARBA" id="ARBA00022946"/>
    </source>
</evidence>
<dbReference type="InterPro" id="IPR051991">
    <property type="entry name" value="Mitoribosomal_protein_bL32"/>
</dbReference>
<dbReference type="AlphaFoldDB" id="A0A177ACK9"/>
<feature type="signal peptide" evidence="8">
    <location>
        <begin position="1"/>
        <end position="25"/>
    </location>
</feature>
<organism evidence="9">
    <name type="scientific">Pseudogymnoascus destructans</name>
    <dbReference type="NCBI Taxonomy" id="655981"/>
    <lineage>
        <taxon>Eukaryota</taxon>
        <taxon>Fungi</taxon>
        <taxon>Dikarya</taxon>
        <taxon>Ascomycota</taxon>
        <taxon>Pezizomycotina</taxon>
        <taxon>Leotiomycetes</taxon>
        <taxon>Thelebolales</taxon>
        <taxon>Thelebolaceae</taxon>
        <taxon>Pseudogymnoascus</taxon>
    </lineage>
</organism>
<evidence type="ECO:0000256" key="5">
    <source>
        <dbReference type="ARBA" id="ARBA00023128"/>
    </source>
</evidence>
<comment type="subcellular location">
    <subcellularLocation>
        <location evidence="1">Mitochondrion</location>
    </subcellularLocation>
</comment>
<accession>A0A177ACK9</accession>